<feature type="region of interest" description="Disordered" evidence="1">
    <location>
        <begin position="64"/>
        <end position="94"/>
    </location>
</feature>
<dbReference type="EMBL" id="BLXT01004214">
    <property type="protein sequence ID" value="GFO11021.1"/>
    <property type="molecule type" value="Genomic_DNA"/>
</dbReference>
<dbReference type="Proteomes" id="UP000735302">
    <property type="component" value="Unassembled WGS sequence"/>
</dbReference>
<proteinExistence type="predicted"/>
<accession>A0AAV4AIM2</accession>
<reference evidence="2 3" key="1">
    <citation type="journal article" date="2021" name="Elife">
        <title>Chloroplast acquisition without the gene transfer in kleptoplastic sea slugs, Plakobranchus ocellatus.</title>
        <authorList>
            <person name="Maeda T."/>
            <person name="Takahashi S."/>
            <person name="Yoshida T."/>
            <person name="Shimamura S."/>
            <person name="Takaki Y."/>
            <person name="Nagai Y."/>
            <person name="Toyoda A."/>
            <person name="Suzuki Y."/>
            <person name="Arimoto A."/>
            <person name="Ishii H."/>
            <person name="Satoh N."/>
            <person name="Nishiyama T."/>
            <person name="Hasebe M."/>
            <person name="Maruyama T."/>
            <person name="Minagawa J."/>
            <person name="Obokata J."/>
            <person name="Shigenobu S."/>
        </authorList>
    </citation>
    <scope>NUCLEOTIDE SEQUENCE [LARGE SCALE GENOMIC DNA]</scope>
</reference>
<feature type="compositionally biased region" description="Basic and acidic residues" evidence="1">
    <location>
        <begin position="69"/>
        <end position="84"/>
    </location>
</feature>
<protein>
    <submittedName>
        <fullName evidence="2">Uncharacterized protein</fullName>
    </submittedName>
</protein>
<organism evidence="2 3">
    <name type="scientific">Plakobranchus ocellatus</name>
    <dbReference type="NCBI Taxonomy" id="259542"/>
    <lineage>
        <taxon>Eukaryota</taxon>
        <taxon>Metazoa</taxon>
        <taxon>Spiralia</taxon>
        <taxon>Lophotrochozoa</taxon>
        <taxon>Mollusca</taxon>
        <taxon>Gastropoda</taxon>
        <taxon>Heterobranchia</taxon>
        <taxon>Euthyneura</taxon>
        <taxon>Panpulmonata</taxon>
        <taxon>Sacoglossa</taxon>
        <taxon>Placobranchoidea</taxon>
        <taxon>Plakobranchidae</taxon>
        <taxon>Plakobranchus</taxon>
    </lineage>
</organism>
<dbReference type="AlphaFoldDB" id="A0AAV4AIM2"/>
<evidence type="ECO:0000313" key="2">
    <source>
        <dbReference type="EMBL" id="GFO11021.1"/>
    </source>
</evidence>
<sequence length="128" mass="14636">MLTLFVQIRFLSLDQSLVEIESSRKILFHDHESSEQETGWSRLSLTTFCRRMFQEREGRLLWAASPPSETKDAGVRPPHRDSEPTMRSAGTPLPRVQRFEMTEGLIASFWIGSWLSPPLGDFTLSALI</sequence>
<comment type="caution">
    <text evidence="2">The sequence shown here is derived from an EMBL/GenBank/DDBJ whole genome shotgun (WGS) entry which is preliminary data.</text>
</comment>
<gene>
    <name evidence="2" type="ORF">PoB_003752600</name>
</gene>
<evidence type="ECO:0000256" key="1">
    <source>
        <dbReference type="SAM" id="MobiDB-lite"/>
    </source>
</evidence>
<evidence type="ECO:0000313" key="3">
    <source>
        <dbReference type="Proteomes" id="UP000735302"/>
    </source>
</evidence>
<keyword evidence="3" id="KW-1185">Reference proteome</keyword>
<name>A0AAV4AIM2_9GAST</name>